<dbReference type="SUPFAM" id="SSF51445">
    <property type="entry name" value="(Trans)glycosidases"/>
    <property type="match status" value="1"/>
</dbReference>
<dbReference type="Gene3D" id="3.20.20.80">
    <property type="entry name" value="Glycosidases"/>
    <property type="match status" value="1"/>
</dbReference>
<keyword evidence="1" id="KW-0378">Hydrolase</keyword>
<dbReference type="InterPro" id="IPR001547">
    <property type="entry name" value="Glyco_hydro_5"/>
</dbReference>
<feature type="domain" description="Glycoside hydrolase family 5" evidence="4">
    <location>
        <begin position="122"/>
        <end position="408"/>
    </location>
</feature>
<dbReference type="InterPro" id="IPR017853">
    <property type="entry name" value="GH"/>
</dbReference>
<feature type="signal peptide" evidence="3">
    <location>
        <begin position="1"/>
        <end position="37"/>
    </location>
</feature>
<name>A0AAU8K602_9ACTN</name>
<accession>A0AAU8K602</accession>
<dbReference type="RefSeq" id="WP_354644454.1">
    <property type="nucleotide sequence ID" value="NZ_CP159872.1"/>
</dbReference>
<dbReference type="AlphaFoldDB" id="A0AAU8K602"/>
<keyword evidence="3" id="KW-0732">Signal</keyword>
<evidence type="ECO:0000256" key="1">
    <source>
        <dbReference type="ARBA" id="ARBA00022801"/>
    </source>
</evidence>
<organism evidence="5">
    <name type="scientific">Kitasatospora camelliae</name>
    <dbReference type="NCBI Taxonomy" id="3156397"/>
    <lineage>
        <taxon>Bacteria</taxon>
        <taxon>Bacillati</taxon>
        <taxon>Actinomycetota</taxon>
        <taxon>Actinomycetes</taxon>
        <taxon>Kitasatosporales</taxon>
        <taxon>Streptomycetaceae</taxon>
        <taxon>Kitasatospora</taxon>
    </lineage>
</organism>
<dbReference type="KEGG" id="kcm:ABWK59_33650"/>
<evidence type="ECO:0000313" key="5">
    <source>
        <dbReference type="EMBL" id="XCM83518.1"/>
    </source>
</evidence>
<proteinExistence type="predicted"/>
<feature type="chain" id="PRO_5044020637" evidence="3">
    <location>
        <begin position="38"/>
        <end position="663"/>
    </location>
</feature>
<evidence type="ECO:0000256" key="2">
    <source>
        <dbReference type="ARBA" id="ARBA00023295"/>
    </source>
</evidence>
<gene>
    <name evidence="5" type="ORF">ABWK59_33650</name>
</gene>
<dbReference type="PANTHER" id="PTHR31263">
    <property type="entry name" value="CELLULASE FAMILY PROTEIN (AFU_ORTHOLOGUE AFUA_5G14560)"/>
    <property type="match status" value="1"/>
</dbReference>
<reference evidence="5" key="1">
    <citation type="submission" date="2024-06" db="EMBL/GenBank/DDBJ databases">
        <title>The genome sequences of Kitasatospora sp. strain HUAS MG31.</title>
        <authorList>
            <person name="Mo P."/>
        </authorList>
    </citation>
    <scope>NUCLEOTIDE SEQUENCE</scope>
    <source>
        <strain evidence="5">HUAS MG31</strain>
    </source>
</reference>
<sequence>MGSTRAAHRRAHLATRGLPALLATASLLAVTAPGALGATAPTAALSATAAPVALTGPQLAASWTGPLSTRGRYVVDANGDRFKLKSGNWAGAQGTYEGSGDVNDVTNHQADQKSNNIPLGLDRTPMSQIMADFHALGINSIRLPFANAMIHDSTVLPDSAVAANPQLMGKTPLQVFDAVVAALTADGFAVILNNHTTTYRFCCSLDGNERWNSGQSTQQWVDDWVFLVNRYKANKRVAGADLRNEVRRDTWDDPNWGWGNEHDLYNAFQQAGNAILKADPDMLIVMEGINWQGIPQGMFSHGRPMLTPVRNLSNTLIDSGKLVYSAHFYSYTGPNHTGASGGWQNGETNDPRYRDLSLDDLKRVVNDQALFVTQAGQHFTAPVWISEFGAGGRNADPTNGDVVKDRAWFKNFTDILVTNDADFAQWPLVGWMNAAGKPNDDWALINYDATGKRLTVNDPGDWRATDWNKLVNAPSTTGQVAPVNHWNMLDLDFGDQNVSKTMLAKPDWNPGYRKGTCPDSQRPVAIARSSGRGLCTDANQPAKGAGAWIAVNGEEYVKQDWASGYNKLQCPDNHFAAGYSVSGNSMAGLLCAPAAKALPTTGRNVWFDHGDNRPATGGSVNSDWAPGYYKGQCADNEYLAGVAFTWKWSHGGVPDALLCRPLS</sequence>
<dbReference type="Pfam" id="PF00150">
    <property type="entry name" value="Cellulase"/>
    <property type="match status" value="1"/>
</dbReference>
<protein>
    <submittedName>
        <fullName evidence="5">Cellulase family glycosylhydrolase</fullName>
    </submittedName>
</protein>
<dbReference type="GO" id="GO:0000272">
    <property type="term" value="P:polysaccharide catabolic process"/>
    <property type="evidence" value="ECO:0007669"/>
    <property type="project" value="InterPro"/>
</dbReference>
<dbReference type="EMBL" id="CP159872">
    <property type="protein sequence ID" value="XCM83518.1"/>
    <property type="molecule type" value="Genomic_DNA"/>
</dbReference>
<dbReference type="GO" id="GO:0004553">
    <property type="term" value="F:hydrolase activity, hydrolyzing O-glycosyl compounds"/>
    <property type="evidence" value="ECO:0007669"/>
    <property type="project" value="InterPro"/>
</dbReference>
<keyword evidence="2" id="KW-0326">Glycosidase</keyword>
<dbReference type="PANTHER" id="PTHR31263:SF0">
    <property type="entry name" value="CELLULASE FAMILY PROTEIN (AFU_ORTHOLOGUE AFUA_5G14560)"/>
    <property type="match status" value="1"/>
</dbReference>
<evidence type="ECO:0000256" key="3">
    <source>
        <dbReference type="SAM" id="SignalP"/>
    </source>
</evidence>
<evidence type="ECO:0000259" key="4">
    <source>
        <dbReference type="Pfam" id="PF00150"/>
    </source>
</evidence>